<name>A0ACB0ZRR5_MELEN</name>
<sequence length="138" mass="15354">MRAYTLTILAKCTQSEESMATDKEIIAWVNQKLESVGNSNRLKSFQDPSISNARIFLDLIEAIKPGTIDYNIVKCDGNSQNNLDNAKYAITAGRKIGAKIYALPEDIVEVKSKMVMTVFACLMARDFMPNVREVTNGN</sequence>
<protein>
    <submittedName>
        <fullName evidence="1">Uncharacterized protein</fullName>
    </submittedName>
</protein>
<reference evidence="1" key="1">
    <citation type="submission" date="2023-11" db="EMBL/GenBank/DDBJ databases">
        <authorList>
            <person name="Poullet M."/>
        </authorList>
    </citation>
    <scope>NUCLEOTIDE SEQUENCE</scope>
    <source>
        <strain evidence="1">E1834</strain>
    </source>
</reference>
<accession>A0ACB0ZRR5</accession>
<proteinExistence type="predicted"/>
<evidence type="ECO:0000313" key="2">
    <source>
        <dbReference type="Proteomes" id="UP001497535"/>
    </source>
</evidence>
<keyword evidence="2" id="KW-1185">Reference proteome</keyword>
<organism evidence="1 2">
    <name type="scientific">Meloidogyne enterolobii</name>
    <name type="common">Root-knot nematode worm</name>
    <name type="synonym">Meloidogyne mayaguensis</name>
    <dbReference type="NCBI Taxonomy" id="390850"/>
    <lineage>
        <taxon>Eukaryota</taxon>
        <taxon>Metazoa</taxon>
        <taxon>Ecdysozoa</taxon>
        <taxon>Nematoda</taxon>
        <taxon>Chromadorea</taxon>
        <taxon>Rhabditida</taxon>
        <taxon>Tylenchina</taxon>
        <taxon>Tylenchomorpha</taxon>
        <taxon>Tylenchoidea</taxon>
        <taxon>Meloidogynidae</taxon>
        <taxon>Meloidogyninae</taxon>
        <taxon>Meloidogyne</taxon>
    </lineage>
</organism>
<dbReference type="EMBL" id="CAVMJV010000045">
    <property type="protein sequence ID" value="CAK5081782.1"/>
    <property type="molecule type" value="Genomic_DNA"/>
</dbReference>
<evidence type="ECO:0000313" key="1">
    <source>
        <dbReference type="EMBL" id="CAK5081782.1"/>
    </source>
</evidence>
<dbReference type="Proteomes" id="UP001497535">
    <property type="component" value="Unassembled WGS sequence"/>
</dbReference>
<gene>
    <name evidence="1" type="ORF">MENTE1834_LOCUS29020</name>
</gene>
<comment type="caution">
    <text evidence="1">The sequence shown here is derived from an EMBL/GenBank/DDBJ whole genome shotgun (WGS) entry which is preliminary data.</text>
</comment>